<dbReference type="Pfam" id="PF13545">
    <property type="entry name" value="HTH_Crp_2"/>
    <property type="match status" value="1"/>
</dbReference>
<name>A0ABY3PCY6_9STAP</name>
<evidence type="ECO:0000313" key="7">
    <source>
        <dbReference type="Proteomes" id="UP001197626"/>
    </source>
</evidence>
<proteinExistence type="predicted"/>
<keyword evidence="4" id="KW-0804">Transcription</keyword>
<evidence type="ECO:0000256" key="4">
    <source>
        <dbReference type="ARBA" id="ARBA00023163"/>
    </source>
</evidence>
<protein>
    <submittedName>
        <fullName evidence="6">Crp/Fnr family transcriptional regulator</fullName>
    </submittedName>
</protein>
<dbReference type="InterPro" id="IPR018490">
    <property type="entry name" value="cNMP-bd_dom_sf"/>
</dbReference>
<dbReference type="InterPro" id="IPR012318">
    <property type="entry name" value="HTH_CRP"/>
</dbReference>
<keyword evidence="3" id="KW-0010">Activator</keyword>
<dbReference type="Gene3D" id="2.60.120.10">
    <property type="entry name" value="Jelly Rolls"/>
    <property type="match status" value="1"/>
</dbReference>
<organism evidence="6 7">
    <name type="scientific">Staphylococcus ratti</name>
    <dbReference type="NCBI Taxonomy" id="2892440"/>
    <lineage>
        <taxon>Bacteria</taxon>
        <taxon>Bacillati</taxon>
        <taxon>Bacillota</taxon>
        <taxon>Bacilli</taxon>
        <taxon>Bacillales</taxon>
        <taxon>Staphylococcaceae</taxon>
        <taxon>Staphylococcus</taxon>
    </lineage>
</organism>
<dbReference type="SUPFAM" id="SSF46785">
    <property type="entry name" value="Winged helix' DNA-binding domain"/>
    <property type="match status" value="1"/>
</dbReference>
<accession>A0ABY3PCY6</accession>
<dbReference type="InterPro" id="IPR014710">
    <property type="entry name" value="RmlC-like_jellyroll"/>
</dbReference>
<keyword evidence="7" id="KW-1185">Reference proteome</keyword>
<keyword evidence="2" id="KW-0238">DNA-binding</keyword>
<evidence type="ECO:0000259" key="5">
    <source>
        <dbReference type="PROSITE" id="PS51063"/>
    </source>
</evidence>
<dbReference type="SUPFAM" id="SSF51206">
    <property type="entry name" value="cAMP-binding domain-like"/>
    <property type="match status" value="1"/>
</dbReference>
<dbReference type="Gene3D" id="1.10.10.10">
    <property type="entry name" value="Winged helix-like DNA-binding domain superfamily/Winged helix DNA-binding domain"/>
    <property type="match status" value="1"/>
</dbReference>
<dbReference type="InterPro" id="IPR036390">
    <property type="entry name" value="WH_DNA-bd_sf"/>
</dbReference>
<evidence type="ECO:0000256" key="2">
    <source>
        <dbReference type="ARBA" id="ARBA00023125"/>
    </source>
</evidence>
<dbReference type="InterPro" id="IPR036388">
    <property type="entry name" value="WH-like_DNA-bd_sf"/>
</dbReference>
<reference evidence="6 7" key="1">
    <citation type="journal article" date="2022" name="Pathogens">
        <title>Staphylococcus ratti sp. nov. Isolated from a Lab Rat.</title>
        <authorList>
            <person name="Kovarovic V."/>
            <person name="Sedlacek I."/>
            <person name="Petras P."/>
            <person name="Kralova S."/>
            <person name="Maslanova I."/>
            <person name="Svec P."/>
            <person name="Neumann-Schaal M."/>
            <person name="Botka T."/>
            <person name="Gelbicova T."/>
            <person name="Stankova E."/>
            <person name="Doskar J."/>
            <person name="Pantucek R."/>
        </authorList>
    </citation>
    <scope>NUCLEOTIDE SEQUENCE [LARGE SCALE GENOMIC DNA]</scope>
    <source>
        <strain evidence="6 7">CCM 9025</strain>
    </source>
</reference>
<sequence length="234" mass="27220">MNTHCKTLDANDLKVAIQTFAHYIHASPSQLKVFADDFILRSFDKNQVIYYDKTEMTHLKFLMRGIVVREAFTDTGAHYKWLNSEHTCFPLSQVFRIPSIDETCSALTECVVLSIPLYLIEKISKHDTEVLSRLYELLVMSETQHIQHNMILNCKNAREKVIHLIHLLCRHVGKNNEAYYEFTSAITIQLLADLIGMSRETVSHIMHSLIMESFILKDKYTWIVSKKLFQIRPS</sequence>
<dbReference type="PROSITE" id="PS51063">
    <property type="entry name" value="HTH_CRP_2"/>
    <property type="match status" value="1"/>
</dbReference>
<gene>
    <name evidence="6" type="ORF">LN051_00430</name>
</gene>
<evidence type="ECO:0000256" key="1">
    <source>
        <dbReference type="ARBA" id="ARBA00023015"/>
    </source>
</evidence>
<dbReference type="RefSeq" id="WP_229292677.1">
    <property type="nucleotide sequence ID" value="NZ_CP086654.1"/>
</dbReference>
<evidence type="ECO:0000256" key="3">
    <source>
        <dbReference type="ARBA" id="ARBA00023159"/>
    </source>
</evidence>
<dbReference type="EMBL" id="CP086654">
    <property type="protein sequence ID" value="UEX90180.1"/>
    <property type="molecule type" value="Genomic_DNA"/>
</dbReference>
<keyword evidence="1" id="KW-0805">Transcription regulation</keyword>
<feature type="domain" description="HTH crp-type" evidence="5">
    <location>
        <begin position="155"/>
        <end position="234"/>
    </location>
</feature>
<dbReference type="Proteomes" id="UP001197626">
    <property type="component" value="Chromosome"/>
</dbReference>
<evidence type="ECO:0000313" key="6">
    <source>
        <dbReference type="EMBL" id="UEX90180.1"/>
    </source>
</evidence>